<protein>
    <submittedName>
        <fullName evidence="1">Uncharacterized protein</fullName>
    </submittedName>
</protein>
<proteinExistence type="predicted"/>
<dbReference type="EMBL" id="JJML01000033">
    <property type="protein sequence ID" value="KGF72209.1"/>
    <property type="molecule type" value="Genomic_DNA"/>
</dbReference>
<dbReference type="AlphaFoldDB" id="A0A098TJC3"/>
<dbReference type="Proteomes" id="UP000030170">
    <property type="component" value="Unassembled WGS sequence"/>
</dbReference>
<gene>
    <name evidence="1" type="ORF">DO97_11200</name>
</gene>
<name>A0A098TJC3_9CYAN</name>
<accession>A0A098TJC3</accession>
<sequence>MEFKHFQTPIDTRFQTLIEDNSLGVKDSGFSSPAVLGAGLIKGDRCQKVSPDEVFKKFGINQLNALLDMALGESSPLWKPVPSFVTNVDKYNDVFVGKRN</sequence>
<dbReference type="RefSeq" id="WP_036534429.1">
    <property type="nucleotide sequence ID" value="NZ_JJML01000033.1"/>
</dbReference>
<comment type="caution">
    <text evidence="1">The sequence shown here is derived from an EMBL/GenBank/DDBJ whole genome shotgun (WGS) entry which is preliminary data.</text>
</comment>
<reference evidence="1 2" key="1">
    <citation type="journal article" date="2014" name="Mol. Ecol.">
        <title>Evolution of Synechococcus.</title>
        <authorList>
            <person name="Dvorak P."/>
            <person name="Casamatta D."/>
            <person name="Hasler P."/>
            <person name="Poulickova A."/>
            <person name="Ondrej V."/>
            <person name="Sanges R."/>
        </authorList>
    </citation>
    <scope>NUCLEOTIDE SEQUENCE [LARGE SCALE GENOMIC DNA]</scope>
    <source>
        <strain evidence="1 2">CAUP A 1101</strain>
    </source>
</reference>
<keyword evidence="2" id="KW-1185">Reference proteome</keyword>
<evidence type="ECO:0000313" key="2">
    <source>
        <dbReference type="Proteomes" id="UP000030170"/>
    </source>
</evidence>
<evidence type="ECO:0000313" key="1">
    <source>
        <dbReference type="EMBL" id="KGF72209.1"/>
    </source>
</evidence>
<organism evidence="1 2">
    <name type="scientific">Neosynechococcus sphagnicola sy1</name>
    <dbReference type="NCBI Taxonomy" id="1497020"/>
    <lineage>
        <taxon>Bacteria</taxon>
        <taxon>Bacillati</taxon>
        <taxon>Cyanobacteriota</taxon>
        <taxon>Cyanophyceae</taxon>
        <taxon>Neosynechococcales</taxon>
        <taxon>Neosynechococcaceae</taxon>
        <taxon>Neosynechococcus</taxon>
    </lineage>
</organism>